<proteinExistence type="predicted"/>
<feature type="transmembrane region" description="Helical" evidence="2">
    <location>
        <begin position="164"/>
        <end position="188"/>
    </location>
</feature>
<evidence type="ECO:0000313" key="4">
    <source>
        <dbReference type="EMBL" id="KAJ7769204.1"/>
    </source>
</evidence>
<name>A0AAD7JPG6_9AGAR</name>
<evidence type="ECO:0000256" key="2">
    <source>
        <dbReference type="SAM" id="Phobius"/>
    </source>
</evidence>
<keyword evidence="5" id="KW-1185">Reference proteome</keyword>
<feature type="transmembrane region" description="Helical" evidence="2">
    <location>
        <begin position="123"/>
        <end position="143"/>
    </location>
</feature>
<dbReference type="Pfam" id="PF20151">
    <property type="entry name" value="DUF6533"/>
    <property type="match status" value="1"/>
</dbReference>
<feature type="region of interest" description="Disordered" evidence="1">
    <location>
        <begin position="331"/>
        <end position="357"/>
    </location>
</feature>
<keyword evidence="2" id="KW-0472">Membrane</keyword>
<feature type="transmembrane region" description="Helical" evidence="2">
    <location>
        <begin position="261"/>
        <end position="280"/>
    </location>
</feature>
<evidence type="ECO:0000256" key="1">
    <source>
        <dbReference type="SAM" id="MobiDB-lite"/>
    </source>
</evidence>
<sequence>MSDFQSLLDELETVLFNTAVSHYTIASSLCLYVYDFVVTFPAEVEYFWVCIVPPPGFPYMHDELLGNTLDIRKRLVLLESILHIPRGLLRGIQSVSVIVQKPNCLSLLFPQLRLTVSQRVACFAGQTVGIILSIVCVGGAQVVMQLRVHALYGQNRALKTIVSLLFFAAVSSELGIAIGKLATDHVYIQAIPFLIDPLELCVDTVPKFLIFYPLPMMLFDAILLILVVYKAYLIQVEETSATTENTWTSARLVRIMFRDSVIYFVCTVGVNLFNLLMWALGPYDLFTVGTAWGVTVPVMAASRILFSMRTAYHHPTSPTLDEDIGTEFQVAQRPHGSKGPTVWSGSSGYEESGVDRG</sequence>
<reference evidence="4" key="1">
    <citation type="submission" date="2023-03" db="EMBL/GenBank/DDBJ databases">
        <title>Massive genome expansion in bonnet fungi (Mycena s.s.) driven by repeated elements and novel gene families across ecological guilds.</title>
        <authorList>
            <consortium name="Lawrence Berkeley National Laboratory"/>
            <person name="Harder C.B."/>
            <person name="Miyauchi S."/>
            <person name="Viragh M."/>
            <person name="Kuo A."/>
            <person name="Thoen E."/>
            <person name="Andreopoulos B."/>
            <person name="Lu D."/>
            <person name="Skrede I."/>
            <person name="Drula E."/>
            <person name="Henrissat B."/>
            <person name="Morin E."/>
            <person name="Kohler A."/>
            <person name="Barry K."/>
            <person name="LaButti K."/>
            <person name="Morin E."/>
            <person name="Salamov A."/>
            <person name="Lipzen A."/>
            <person name="Mereny Z."/>
            <person name="Hegedus B."/>
            <person name="Baldrian P."/>
            <person name="Stursova M."/>
            <person name="Weitz H."/>
            <person name="Taylor A."/>
            <person name="Grigoriev I.V."/>
            <person name="Nagy L.G."/>
            <person name="Martin F."/>
            <person name="Kauserud H."/>
        </authorList>
    </citation>
    <scope>NUCLEOTIDE SEQUENCE</scope>
    <source>
        <strain evidence="4">CBHHK188m</strain>
    </source>
</reference>
<evidence type="ECO:0000313" key="5">
    <source>
        <dbReference type="Proteomes" id="UP001215280"/>
    </source>
</evidence>
<feature type="domain" description="DUF6533" evidence="3">
    <location>
        <begin position="23"/>
        <end position="49"/>
    </location>
</feature>
<gene>
    <name evidence="4" type="ORF">DFH07DRAFT_292712</name>
</gene>
<organism evidence="4 5">
    <name type="scientific">Mycena maculata</name>
    <dbReference type="NCBI Taxonomy" id="230809"/>
    <lineage>
        <taxon>Eukaryota</taxon>
        <taxon>Fungi</taxon>
        <taxon>Dikarya</taxon>
        <taxon>Basidiomycota</taxon>
        <taxon>Agaricomycotina</taxon>
        <taxon>Agaricomycetes</taxon>
        <taxon>Agaricomycetidae</taxon>
        <taxon>Agaricales</taxon>
        <taxon>Marasmiineae</taxon>
        <taxon>Mycenaceae</taxon>
        <taxon>Mycena</taxon>
    </lineage>
</organism>
<feature type="transmembrane region" description="Helical" evidence="2">
    <location>
        <begin position="286"/>
        <end position="306"/>
    </location>
</feature>
<feature type="transmembrane region" description="Helical" evidence="2">
    <location>
        <begin position="208"/>
        <end position="229"/>
    </location>
</feature>
<dbReference type="InterPro" id="IPR045340">
    <property type="entry name" value="DUF6533"/>
</dbReference>
<protein>
    <recommendedName>
        <fullName evidence="3">DUF6533 domain-containing protein</fullName>
    </recommendedName>
</protein>
<comment type="caution">
    <text evidence="4">The sequence shown here is derived from an EMBL/GenBank/DDBJ whole genome shotgun (WGS) entry which is preliminary data.</text>
</comment>
<dbReference type="AlphaFoldDB" id="A0AAD7JPG6"/>
<keyword evidence="2" id="KW-1133">Transmembrane helix</keyword>
<dbReference type="EMBL" id="JARJLG010000026">
    <property type="protein sequence ID" value="KAJ7769204.1"/>
    <property type="molecule type" value="Genomic_DNA"/>
</dbReference>
<keyword evidence="2" id="KW-0812">Transmembrane</keyword>
<dbReference type="Proteomes" id="UP001215280">
    <property type="component" value="Unassembled WGS sequence"/>
</dbReference>
<evidence type="ECO:0000259" key="3">
    <source>
        <dbReference type="Pfam" id="PF20151"/>
    </source>
</evidence>
<accession>A0AAD7JPG6</accession>